<evidence type="ECO:0000313" key="3">
    <source>
        <dbReference type="Proteomes" id="UP000292082"/>
    </source>
</evidence>
<sequence length="84" mass="8925">MTSGALLDPHYRQNVPGTRLRRAPSSFATTLHSSASHGRLKGPASGAALPHPDCLHRPQHADRCGQTDAARNSKPATNDRTCAT</sequence>
<feature type="compositionally biased region" description="Polar residues" evidence="1">
    <location>
        <begin position="26"/>
        <end position="36"/>
    </location>
</feature>
<protein>
    <submittedName>
        <fullName evidence="2">Uncharacterized protein</fullName>
    </submittedName>
</protein>
<reference evidence="2 3" key="1">
    <citation type="submission" date="2019-01" db="EMBL/GenBank/DDBJ databases">
        <title>Draft genome sequences of three monokaryotic isolates of the white-rot basidiomycete fungus Dichomitus squalens.</title>
        <authorList>
            <consortium name="DOE Joint Genome Institute"/>
            <person name="Lopez S.C."/>
            <person name="Andreopoulos B."/>
            <person name="Pangilinan J."/>
            <person name="Lipzen A."/>
            <person name="Riley R."/>
            <person name="Ahrendt S."/>
            <person name="Ng V."/>
            <person name="Barry K."/>
            <person name="Daum C."/>
            <person name="Grigoriev I.V."/>
            <person name="Hilden K.S."/>
            <person name="Makela M.R."/>
            <person name="de Vries R.P."/>
        </authorList>
    </citation>
    <scope>NUCLEOTIDE SEQUENCE [LARGE SCALE GENOMIC DNA]</scope>
    <source>
        <strain evidence="2 3">CBS 464.89</strain>
    </source>
</reference>
<gene>
    <name evidence="2" type="ORF">BD310DRAFT_926856</name>
</gene>
<evidence type="ECO:0000256" key="1">
    <source>
        <dbReference type="SAM" id="MobiDB-lite"/>
    </source>
</evidence>
<dbReference type="Proteomes" id="UP000292082">
    <property type="component" value="Unassembled WGS sequence"/>
</dbReference>
<feature type="non-terminal residue" evidence="2">
    <location>
        <position position="84"/>
    </location>
</feature>
<feature type="compositionally biased region" description="Polar residues" evidence="1">
    <location>
        <begin position="74"/>
        <end position="84"/>
    </location>
</feature>
<dbReference type="AlphaFoldDB" id="A0A4Q9PVM5"/>
<feature type="region of interest" description="Disordered" evidence="1">
    <location>
        <begin position="1"/>
        <end position="84"/>
    </location>
</feature>
<name>A0A4Q9PVM5_9APHY</name>
<keyword evidence="3" id="KW-1185">Reference proteome</keyword>
<accession>A0A4Q9PVM5</accession>
<feature type="compositionally biased region" description="Basic and acidic residues" evidence="1">
    <location>
        <begin position="53"/>
        <end position="65"/>
    </location>
</feature>
<evidence type="ECO:0000313" key="2">
    <source>
        <dbReference type="EMBL" id="TBU58555.1"/>
    </source>
</evidence>
<proteinExistence type="predicted"/>
<organism evidence="2 3">
    <name type="scientific">Dichomitus squalens</name>
    <dbReference type="NCBI Taxonomy" id="114155"/>
    <lineage>
        <taxon>Eukaryota</taxon>
        <taxon>Fungi</taxon>
        <taxon>Dikarya</taxon>
        <taxon>Basidiomycota</taxon>
        <taxon>Agaricomycotina</taxon>
        <taxon>Agaricomycetes</taxon>
        <taxon>Polyporales</taxon>
        <taxon>Polyporaceae</taxon>
        <taxon>Dichomitus</taxon>
    </lineage>
</organism>
<dbReference type="EMBL" id="ML145123">
    <property type="protein sequence ID" value="TBU58555.1"/>
    <property type="molecule type" value="Genomic_DNA"/>
</dbReference>